<gene>
    <name evidence="11" type="ORF">FisN_38Hh022</name>
</gene>
<dbReference type="FunFam" id="3.30.70.141:FF:000002">
    <property type="entry name" value="Nucleoside diphosphate kinase"/>
    <property type="match status" value="1"/>
</dbReference>
<dbReference type="InterPro" id="IPR036850">
    <property type="entry name" value="NDK-like_dom_sf"/>
</dbReference>
<keyword evidence="3 9" id="KW-0808">Transferase</keyword>
<proteinExistence type="inferred from homology"/>
<dbReference type="PROSITE" id="PS51374">
    <property type="entry name" value="NDPK_LIKE"/>
    <property type="match status" value="1"/>
</dbReference>
<dbReference type="GO" id="GO:0004550">
    <property type="term" value="F:nucleoside diphosphate kinase activity"/>
    <property type="evidence" value="ECO:0007669"/>
    <property type="project" value="UniProtKB-EC"/>
</dbReference>
<dbReference type="InterPro" id="IPR034907">
    <property type="entry name" value="NDK-like_dom"/>
</dbReference>
<dbReference type="PROSITE" id="PS00469">
    <property type="entry name" value="NDPK"/>
    <property type="match status" value="1"/>
</dbReference>
<name>A0A1Z5KQ92_FISSO</name>
<evidence type="ECO:0000256" key="2">
    <source>
        <dbReference type="ARBA" id="ARBA00008142"/>
    </source>
</evidence>
<dbReference type="HAMAP" id="MF_00451">
    <property type="entry name" value="NDP_kinase"/>
    <property type="match status" value="1"/>
</dbReference>
<evidence type="ECO:0000256" key="4">
    <source>
        <dbReference type="ARBA" id="ARBA00022741"/>
    </source>
</evidence>
<dbReference type="GO" id="GO:0006183">
    <property type="term" value="P:GTP biosynthetic process"/>
    <property type="evidence" value="ECO:0007669"/>
    <property type="project" value="InterPro"/>
</dbReference>
<dbReference type="NCBIfam" id="NF001908">
    <property type="entry name" value="PRK00668.1"/>
    <property type="match status" value="1"/>
</dbReference>
<feature type="binding site" evidence="7">
    <location>
        <position position="162"/>
    </location>
    <ligand>
        <name>ATP</name>
        <dbReference type="ChEBI" id="CHEBI:30616"/>
    </ligand>
</feature>
<comment type="similarity">
    <text evidence="2 7 8">Belongs to the NDK family.</text>
</comment>
<dbReference type="EC" id="2.7.4.6" evidence="9"/>
<dbReference type="InterPro" id="IPR001564">
    <property type="entry name" value="Nucleoside_diP_kinase"/>
</dbReference>
<dbReference type="GO" id="GO:0006228">
    <property type="term" value="P:UTP biosynthetic process"/>
    <property type="evidence" value="ECO:0007669"/>
    <property type="project" value="InterPro"/>
</dbReference>
<keyword evidence="6 9" id="KW-0067">ATP-binding</keyword>
<feature type="binding site" evidence="7">
    <location>
        <position position="183"/>
    </location>
    <ligand>
        <name>ATP</name>
        <dbReference type="ChEBI" id="CHEBI:30616"/>
    </ligand>
</feature>
<organism evidence="11 12">
    <name type="scientific">Fistulifera solaris</name>
    <name type="common">Oleaginous diatom</name>
    <dbReference type="NCBI Taxonomy" id="1519565"/>
    <lineage>
        <taxon>Eukaryota</taxon>
        <taxon>Sar</taxon>
        <taxon>Stramenopiles</taxon>
        <taxon>Ochrophyta</taxon>
        <taxon>Bacillariophyta</taxon>
        <taxon>Bacillariophyceae</taxon>
        <taxon>Bacillariophycidae</taxon>
        <taxon>Naviculales</taxon>
        <taxon>Naviculaceae</taxon>
        <taxon>Fistulifera</taxon>
    </lineage>
</organism>
<sequence length="219" mass="23831">MFSRAASRLSTARSRIAANSIRSVSTVAARLAVPKASLAMATGLVVATSTIGFASTNCAEPIPVYGVPGTNQERTFIACKPDAVQRGLVGAIIARFETRGYKLVGLKMVWPTKEMAETHYKDLAKKPFFPGLVEFFSSGPIVCMCWEGKDVIRQGRQMLGETQPLASKPGSIRGDYSIDLGRNICHGSDSPEGAEHELKMWFPEGVNDWGKTIDAWVYE</sequence>
<dbReference type="OrthoDB" id="2162449at2759"/>
<comment type="cofactor">
    <cofactor evidence="1">
        <name>Mg(2+)</name>
        <dbReference type="ChEBI" id="CHEBI:18420"/>
    </cofactor>
</comment>
<feature type="binding site" evidence="7">
    <location>
        <position position="128"/>
    </location>
    <ligand>
        <name>ATP</name>
        <dbReference type="ChEBI" id="CHEBI:30616"/>
    </ligand>
</feature>
<evidence type="ECO:0000256" key="1">
    <source>
        <dbReference type="ARBA" id="ARBA00001946"/>
    </source>
</evidence>
<feature type="active site" description="Pros-phosphohistidine intermediate" evidence="7">
    <location>
        <position position="186"/>
    </location>
</feature>
<dbReference type="InterPro" id="IPR023005">
    <property type="entry name" value="Nucleoside_diP_kinase_AS"/>
</dbReference>
<dbReference type="Gene3D" id="3.30.70.141">
    <property type="entry name" value="Nucleoside diphosphate kinase-like domain"/>
    <property type="match status" value="1"/>
</dbReference>
<comment type="caution">
    <text evidence="11">The sequence shown here is derived from an EMBL/GenBank/DDBJ whole genome shotgun (WGS) entry which is preliminary data.</text>
</comment>
<dbReference type="Pfam" id="PF00334">
    <property type="entry name" value="NDK"/>
    <property type="match status" value="1"/>
</dbReference>
<feature type="binding site" evidence="7">
    <location>
        <position position="156"/>
    </location>
    <ligand>
        <name>ATP</name>
        <dbReference type="ChEBI" id="CHEBI:30616"/>
    </ligand>
</feature>
<protein>
    <recommendedName>
        <fullName evidence="9">Nucleoside diphosphate kinase</fullName>
        <ecNumber evidence="9">2.7.4.6</ecNumber>
    </recommendedName>
</protein>
<feature type="domain" description="Nucleoside diphosphate kinase-like" evidence="10">
    <location>
        <begin position="72"/>
        <end position="208"/>
    </location>
</feature>
<evidence type="ECO:0000256" key="5">
    <source>
        <dbReference type="ARBA" id="ARBA00022777"/>
    </source>
</evidence>
<evidence type="ECO:0000259" key="10">
    <source>
        <dbReference type="SMART" id="SM00562"/>
    </source>
</evidence>
<feature type="binding site" evidence="7">
    <location>
        <position position="173"/>
    </location>
    <ligand>
        <name>ATP</name>
        <dbReference type="ChEBI" id="CHEBI:30616"/>
    </ligand>
</feature>
<dbReference type="PANTHER" id="PTHR11349">
    <property type="entry name" value="NUCLEOSIDE DIPHOSPHATE KINASE"/>
    <property type="match status" value="1"/>
</dbReference>
<evidence type="ECO:0000256" key="3">
    <source>
        <dbReference type="ARBA" id="ARBA00022679"/>
    </source>
</evidence>
<comment type="catalytic activity">
    <reaction evidence="9">
        <text>a 2'-deoxyribonucleoside 5'-diphosphate + ATP = a 2'-deoxyribonucleoside 5'-triphosphate + ADP</text>
        <dbReference type="Rhea" id="RHEA:44640"/>
        <dbReference type="ChEBI" id="CHEBI:30616"/>
        <dbReference type="ChEBI" id="CHEBI:61560"/>
        <dbReference type="ChEBI" id="CHEBI:73316"/>
        <dbReference type="ChEBI" id="CHEBI:456216"/>
        <dbReference type="EC" id="2.7.4.6"/>
    </reaction>
</comment>
<dbReference type="EMBL" id="BDSP01000274">
    <property type="protein sequence ID" value="GAX28484.1"/>
    <property type="molecule type" value="Genomic_DNA"/>
</dbReference>
<keyword evidence="12" id="KW-1185">Reference proteome</keyword>
<evidence type="ECO:0000313" key="11">
    <source>
        <dbReference type="EMBL" id="GAX28484.1"/>
    </source>
</evidence>
<feature type="binding site" evidence="7">
    <location>
        <position position="80"/>
    </location>
    <ligand>
        <name>ATP</name>
        <dbReference type="ChEBI" id="CHEBI:30616"/>
    </ligand>
</feature>
<evidence type="ECO:0000256" key="8">
    <source>
        <dbReference type="RuleBase" id="RU004011"/>
    </source>
</evidence>
<dbReference type="CDD" id="cd04413">
    <property type="entry name" value="NDPk_I"/>
    <property type="match status" value="1"/>
</dbReference>
<accession>A0A1Z5KQ92</accession>
<keyword evidence="5 9" id="KW-0418">Kinase</keyword>
<dbReference type="PRINTS" id="PR01243">
    <property type="entry name" value="NUCDPKINASE"/>
</dbReference>
<keyword evidence="4 9" id="KW-0547">Nucleotide-binding</keyword>
<evidence type="ECO:0000256" key="6">
    <source>
        <dbReference type="ARBA" id="ARBA00022840"/>
    </source>
</evidence>
<evidence type="ECO:0000313" key="12">
    <source>
        <dbReference type="Proteomes" id="UP000198406"/>
    </source>
</evidence>
<evidence type="ECO:0000256" key="7">
    <source>
        <dbReference type="PROSITE-ProRule" id="PRU00706"/>
    </source>
</evidence>
<reference evidence="11 12" key="1">
    <citation type="journal article" date="2015" name="Plant Cell">
        <title>Oil accumulation by the oleaginous diatom Fistulifera solaris as revealed by the genome and transcriptome.</title>
        <authorList>
            <person name="Tanaka T."/>
            <person name="Maeda Y."/>
            <person name="Veluchamy A."/>
            <person name="Tanaka M."/>
            <person name="Abida H."/>
            <person name="Marechal E."/>
            <person name="Bowler C."/>
            <person name="Muto M."/>
            <person name="Sunaga Y."/>
            <person name="Tanaka M."/>
            <person name="Yoshino T."/>
            <person name="Taniguchi T."/>
            <person name="Fukuda Y."/>
            <person name="Nemoto M."/>
            <person name="Matsumoto M."/>
            <person name="Wong P.S."/>
            <person name="Aburatani S."/>
            <person name="Fujibuchi W."/>
        </authorList>
    </citation>
    <scope>NUCLEOTIDE SEQUENCE [LARGE SCALE GENOMIC DNA]</scope>
    <source>
        <strain evidence="11 12">JPCC DA0580</strain>
    </source>
</reference>
<dbReference type="InParanoid" id="A0A1Z5KQ92"/>
<dbReference type="GO" id="GO:0006241">
    <property type="term" value="P:CTP biosynthetic process"/>
    <property type="evidence" value="ECO:0007669"/>
    <property type="project" value="InterPro"/>
</dbReference>
<dbReference type="SMART" id="SM00562">
    <property type="entry name" value="NDK"/>
    <property type="match status" value="1"/>
</dbReference>
<evidence type="ECO:0000256" key="9">
    <source>
        <dbReference type="RuleBase" id="RU004013"/>
    </source>
</evidence>
<dbReference type="GO" id="GO:0005524">
    <property type="term" value="F:ATP binding"/>
    <property type="evidence" value="ECO:0007669"/>
    <property type="project" value="UniProtKB-KW"/>
</dbReference>
<dbReference type="AlphaFoldDB" id="A0A1Z5KQ92"/>
<dbReference type="SUPFAM" id="SSF54919">
    <property type="entry name" value="Nucleoside diphosphate kinase, NDK"/>
    <property type="match status" value="1"/>
</dbReference>
<dbReference type="Proteomes" id="UP000198406">
    <property type="component" value="Unassembled WGS sequence"/>
</dbReference>